<dbReference type="EMBL" id="CP002021">
    <property type="protein sequence ID" value="ADG31831.1"/>
    <property type="molecule type" value="Genomic_DNA"/>
</dbReference>
<protein>
    <recommendedName>
        <fullName evidence="2">Lipocalin-like domain-containing protein</fullName>
    </recommendedName>
</protein>
<sequence length="111" mass="12038">MNKSEKAVLGAWRITDMEVWDADYFDSEVPAHITLRDDLTGAFQFGLVQGDIDARVGGVGGVALVEFSWSGFDENDPMSGRGWLEVTGDQAQGRIFIHLGDDSAFTAVRAG</sequence>
<evidence type="ECO:0008006" key="2">
    <source>
        <dbReference type="Google" id="ProtNLM"/>
    </source>
</evidence>
<dbReference type="BioCyc" id="TINT75379:TINT_RS12470-MONOMER"/>
<dbReference type="STRING" id="75379.Tint_2488"/>
<reference evidence="1" key="1">
    <citation type="submission" date="2010-04" db="EMBL/GenBank/DDBJ databases">
        <title>Complete sequence of Thiomonas intermedia K12.</title>
        <authorList>
            <consortium name="US DOE Joint Genome Institute"/>
            <person name="Lucas S."/>
            <person name="Copeland A."/>
            <person name="Lapidus A."/>
            <person name="Cheng J.-F."/>
            <person name="Bruce D."/>
            <person name="Goodwin L."/>
            <person name="Pitluck S."/>
            <person name="Davenport K."/>
            <person name="Detter J.C."/>
            <person name="Han C."/>
            <person name="Tapia R."/>
            <person name="Land M."/>
            <person name="Hauser L."/>
            <person name="Kyrpides N."/>
            <person name="Ovchinnikova G."/>
            <person name="Kerfeld C.A."/>
            <person name="Cannon G.C."/>
            <person name="Heinhorst S."/>
            <person name="Woyke T."/>
        </authorList>
    </citation>
    <scope>NUCLEOTIDE SEQUENCE [LARGE SCALE GENOMIC DNA]</scope>
    <source>
        <strain evidence="1">K12</strain>
    </source>
</reference>
<evidence type="ECO:0000313" key="1">
    <source>
        <dbReference type="EMBL" id="ADG31831.1"/>
    </source>
</evidence>
<dbReference type="HOGENOM" id="CLU_169676_0_0_4"/>
<dbReference type="eggNOG" id="ENOG5032ZUE">
    <property type="taxonomic scope" value="Bacteria"/>
</dbReference>
<organism evidence="1">
    <name type="scientific">Thiomonas intermedia (strain K12)</name>
    <name type="common">Thiobacillus intermedius</name>
    <dbReference type="NCBI Taxonomy" id="75379"/>
    <lineage>
        <taxon>Bacteria</taxon>
        <taxon>Pseudomonadati</taxon>
        <taxon>Pseudomonadota</taxon>
        <taxon>Betaproteobacteria</taxon>
        <taxon>Burkholderiales</taxon>
        <taxon>Thiomonas</taxon>
    </lineage>
</organism>
<dbReference type="AlphaFoldDB" id="D5X5D8"/>
<name>D5X5D8_THIK1</name>
<proteinExistence type="predicted"/>
<accession>D5X5D8</accession>
<gene>
    <name evidence="1" type="ordered locus">Tint_2488</name>
</gene>
<dbReference type="KEGG" id="tin:Tint_2488"/>